<keyword evidence="3" id="KW-1185">Reference proteome</keyword>
<evidence type="ECO:0000259" key="1">
    <source>
        <dbReference type="Pfam" id="PF01738"/>
    </source>
</evidence>
<dbReference type="InterPro" id="IPR002925">
    <property type="entry name" value="Dienelactn_hydro"/>
</dbReference>
<accession>A0ABU3K3V6</accession>
<feature type="domain" description="Dienelactone hydrolase" evidence="1">
    <location>
        <begin position="49"/>
        <end position="268"/>
    </location>
</feature>
<dbReference type="PANTHER" id="PTHR46623:SF6">
    <property type="entry name" value="ALPHA_BETA-HYDROLASES SUPERFAMILY PROTEIN"/>
    <property type="match status" value="1"/>
</dbReference>
<dbReference type="SUPFAM" id="SSF53474">
    <property type="entry name" value="alpha/beta-Hydrolases"/>
    <property type="match status" value="1"/>
</dbReference>
<reference evidence="2 3" key="1">
    <citation type="journal article" date="2023" name="ISME J.">
        <title>Cultivation and genomic characterization of novel and ubiquitous marine nitrite-oxidizing bacteria from the Nitrospirales.</title>
        <authorList>
            <person name="Mueller A.J."/>
            <person name="Daebeler A."/>
            <person name="Herbold C.W."/>
            <person name="Kirkegaard R.H."/>
            <person name="Daims H."/>
        </authorList>
    </citation>
    <scope>NUCLEOTIDE SEQUENCE [LARGE SCALE GENOMIC DNA]</scope>
    <source>
        <strain evidence="2 3">EB</strain>
    </source>
</reference>
<dbReference type="InterPro" id="IPR051049">
    <property type="entry name" value="Dienelactone_hydrolase-like"/>
</dbReference>
<gene>
    <name evidence="2" type="ORF">PPG34_01785</name>
</gene>
<evidence type="ECO:0000313" key="2">
    <source>
        <dbReference type="EMBL" id="MDT7041061.1"/>
    </source>
</evidence>
<dbReference type="GO" id="GO:0016787">
    <property type="term" value="F:hydrolase activity"/>
    <property type="evidence" value="ECO:0007669"/>
    <property type="project" value="UniProtKB-KW"/>
</dbReference>
<dbReference type="RefSeq" id="WP_313831420.1">
    <property type="nucleotide sequence ID" value="NZ_JAQOUE010000001.1"/>
</dbReference>
<protein>
    <submittedName>
        <fullName evidence="2">Dienelactone hydrolase family protein</fullName>
    </submittedName>
</protein>
<dbReference type="Pfam" id="PF01738">
    <property type="entry name" value="DLH"/>
    <property type="match status" value="1"/>
</dbReference>
<evidence type="ECO:0000313" key="3">
    <source>
        <dbReference type="Proteomes" id="UP001250932"/>
    </source>
</evidence>
<dbReference type="InterPro" id="IPR029058">
    <property type="entry name" value="AB_hydrolase_fold"/>
</dbReference>
<dbReference type="Gene3D" id="3.40.50.1820">
    <property type="entry name" value="alpha/beta hydrolase"/>
    <property type="match status" value="1"/>
</dbReference>
<sequence length="271" mass="30344">MLKRETPFTPNQIGFSSVRFSSKGVFDTHKDKMVDPYAQTRIPKEAQVEGVHFFPQEKGKFPSIVLLHERWGLNGQIKAVATRLACEGYVVLIPNLYGRQGGMITANAEVADALVDRMDQETVLEDINASCEWLNTNIAEDELLDQTRRNFHAVIGFGIGGTLAIRFACRRRRLRAAVAFYGNPTSSLEHIQGMLCPLLIHAAEKDDLVTKDELDAFKTAADDADKNLQIITYPGTTHSFFNESKPDVYHAESAEKAWEETLAFINKVLKV</sequence>
<dbReference type="Proteomes" id="UP001250932">
    <property type="component" value="Unassembled WGS sequence"/>
</dbReference>
<organism evidence="2 3">
    <name type="scientific">Candidatus Nitronereus thalassa</name>
    <dbReference type="NCBI Taxonomy" id="3020898"/>
    <lineage>
        <taxon>Bacteria</taxon>
        <taxon>Pseudomonadati</taxon>
        <taxon>Nitrospirota</taxon>
        <taxon>Nitrospiria</taxon>
        <taxon>Nitrospirales</taxon>
        <taxon>Nitrospiraceae</taxon>
        <taxon>Candidatus Nitronereus</taxon>
    </lineage>
</organism>
<name>A0ABU3K3V6_9BACT</name>
<proteinExistence type="predicted"/>
<dbReference type="PANTHER" id="PTHR46623">
    <property type="entry name" value="CARBOXYMETHYLENEBUTENOLIDASE-RELATED"/>
    <property type="match status" value="1"/>
</dbReference>
<comment type="caution">
    <text evidence="2">The sequence shown here is derived from an EMBL/GenBank/DDBJ whole genome shotgun (WGS) entry which is preliminary data.</text>
</comment>
<dbReference type="EMBL" id="JAQOUE010000001">
    <property type="protein sequence ID" value="MDT7041061.1"/>
    <property type="molecule type" value="Genomic_DNA"/>
</dbReference>
<keyword evidence="2" id="KW-0378">Hydrolase</keyword>